<dbReference type="Proteomes" id="UP000314986">
    <property type="component" value="Unassembled WGS sequence"/>
</dbReference>
<dbReference type="GO" id="GO:0007267">
    <property type="term" value="P:cell-cell signaling"/>
    <property type="evidence" value="ECO:0007669"/>
    <property type="project" value="TreeGrafter"/>
</dbReference>
<evidence type="ECO:0000256" key="2">
    <source>
        <dbReference type="ARBA" id="ARBA00004651"/>
    </source>
</evidence>
<reference evidence="13" key="5">
    <citation type="submission" date="2025-09" db="UniProtKB">
        <authorList>
            <consortium name="Ensembl"/>
        </authorList>
    </citation>
    <scope>IDENTIFICATION</scope>
</reference>
<dbReference type="GO" id="GO:0005243">
    <property type="term" value="F:gap junction channel activity"/>
    <property type="evidence" value="ECO:0007669"/>
    <property type="project" value="TreeGrafter"/>
</dbReference>
<dbReference type="Pfam" id="PF00029">
    <property type="entry name" value="Connexin"/>
    <property type="match status" value="1"/>
</dbReference>
<comment type="similarity">
    <text evidence="9">Belongs to the connexin family.</text>
</comment>
<sequence length="267" mass="31060">PRSCLPVQVDVKNPMNWDLLHSLLSGVNKYSTSLGKVWLSVIFLFRLLVLVVAAESVWGDEQSDFICNTQQPGCRNVCYDRFFPISQIRLWVFQLLSVSAPSFLIGMHIAQRRKRGKDNIKIFDENKQHKIKIDRALLRTYLMSIVFKILFEVGFMYLFYWLYEGYRMLRLVKCTEYPCPNIVDCFISRPTEKTIFTVFMLSASGVCVVLNVAELCYLVIKYCIMQWKQNWISIVQTNEQANISQADSNGSKLDDDLHCRIHLKTET</sequence>
<comment type="function">
    <text evidence="9">One gap junction consists of a cluster of closely packed pairs of transmembrane channels, the connexons, through which materials of low MW diffuse from one cell to a neighboring cell.</text>
</comment>
<dbReference type="GeneTree" id="ENSGT01030000234513"/>
<feature type="domain" description="Connexin N-terminal" evidence="11">
    <location>
        <begin position="56"/>
        <end position="89"/>
    </location>
</feature>
<evidence type="ECO:0000256" key="3">
    <source>
        <dbReference type="ARBA" id="ARBA00022475"/>
    </source>
</evidence>
<feature type="transmembrane region" description="Helical" evidence="10">
    <location>
        <begin position="91"/>
        <end position="110"/>
    </location>
</feature>
<dbReference type="OMA" id="HCDKRRI"/>
<dbReference type="SMART" id="SM01089">
    <property type="entry name" value="Connexin_CCC"/>
    <property type="match status" value="1"/>
</dbReference>
<accession>A0A4W3JJ96</accession>
<reference evidence="14" key="3">
    <citation type="journal article" date="2014" name="Nature">
        <title>Elephant shark genome provides unique insights into gnathostome evolution.</title>
        <authorList>
            <consortium name="International Elephant Shark Genome Sequencing Consortium"/>
            <person name="Venkatesh B."/>
            <person name="Lee A.P."/>
            <person name="Ravi V."/>
            <person name="Maurya A.K."/>
            <person name="Lian M.M."/>
            <person name="Swann J.B."/>
            <person name="Ohta Y."/>
            <person name="Flajnik M.F."/>
            <person name="Sutoh Y."/>
            <person name="Kasahara M."/>
            <person name="Hoon S."/>
            <person name="Gangu V."/>
            <person name="Roy S.W."/>
            <person name="Irimia M."/>
            <person name="Korzh V."/>
            <person name="Kondrychyn I."/>
            <person name="Lim Z.W."/>
            <person name="Tay B.H."/>
            <person name="Tohari S."/>
            <person name="Kong K.W."/>
            <person name="Ho S."/>
            <person name="Lorente-Galdos B."/>
            <person name="Quilez J."/>
            <person name="Marques-Bonet T."/>
            <person name="Raney B.J."/>
            <person name="Ingham P.W."/>
            <person name="Tay A."/>
            <person name="Hillier L.W."/>
            <person name="Minx P."/>
            <person name="Boehm T."/>
            <person name="Wilson R.K."/>
            <person name="Brenner S."/>
            <person name="Warren W.C."/>
        </authorList>
    </citation>
    <scope>NUCLEOTIDE SEQUENCE [LARGE SCALE GENOMIC DNA]</scope>
</reference>
<dbReference type="InterPro" id="IPR019570">
    <property type="entry name" value="Connexin_CCC"/>
</dbReference>
<comment type="subunit">
    <text evidence="9">A connexon is composed of a hexamer of connexins.</text>
</comment>
<keyword evidence="4 9" id="KW-0812">Transmembrane</keyword>
<keyword evidence="3" id="KW-1003">Cell membrane</keyword>
<comment type="subcellular location">
    <subcellularLocation>
        <location evidence="1">Cell junction</location>
        <location evidence="1">Gap junction</location>
    </subcellularLocation>
    <subcellularLocation>
        <location evidence="2 9">Cell membrane</location>
        <topology evidence="2 9">Multi-pass membrane protein</topology>
    </subcellularLocation>
</comment>
<feature type="transmembrane region" description="Helical" evidence="10">
    <location>
        <begin position="195"/>
        <end position="220"/>
    </location>
</feature>
<proteinExistence type="inferred from homology"/>
<dbReference type="SMART" id="SM00037">
    <property type="entry name" value="CNX"/>
    <property type="match status" value="1"/>
</dbReference>
<evidence type="ECO:0000256" key="6">
    <source>
        <dbReference type="ARBA" id="ARBA00022949"/>
    </source>
</evidence>
<evidence type="ECO:0000259" key="12">
    <source>
        <dbReference type="SMART" id="SM01089"/>
    </source>
</evidence>
<dbReference type="PROSITE" id="PS00408">
    <property type="entry name" value="CONNEXINS_2"/>
    <property type="match status" value="1"/>
</dbReference>
<dbReference type="InterPro" id="IPR017990">
    <property type="entry name" value="Connexin_CS"/>
</dbReference>
<keyword evidence="5 9" id="KW-0303">Gap junction</keyword>
<gene>
    <name evidence="13" type="primary">LOC103179438</name>
</gene>
<evidence type="ECO:0000256" key="5">
    <source>
        <dbReference type="ARBA" id="ARBA00022868"/>
    </source>
</evidence>
<evidence type="ECO:0000256" key="8">
    <source>
        <dbReference type="ARBA" id="ARBA00023136"/>
    </source>
</evidence>
<dbReference type="STRING" id="7868.ENSCMIP00000038128"/>
<dbReference type="PROSITE" id="PS00407">
    <property type="entry name" value="CONNEXINS_1"/>
    <property type="match status" value="1"/>
</dbReference>
<reference evidence="13" key="4">
    <citation type="submission" date="2025-08" db="UniProtKB">
        <authorList>
            <consortium name="Ensembl"/>
        </authorList>
    </citation>
    <scope>IDENTIFICATION</scope>
</reference>
<evidence type="ECO:0000259" key="11">
    <source>
        <dbReference type="SMART" id="SM00037"/>
    </source>
</evidence>
<keyword evidence="14" id="KW-1185">Reference proteome</keyword>
<evidence type="ECO:0000256" key="7">
    <source>
        <dbReference type="ARBA" id="ARBA00022989"/>
    </source>
</evidence>
<dbReference type="PRINTS" id="PR00206">
    <property type="entry name" value="CONNEXIN"/>
</dbReference>
<protein>
    <recommendedName>
        <fullName evidence="9">Gap junction protein</fullName>
    </recommendedName>
</protein>
<evidence type="ECO:0000256" key="1">
    <source>
        <dbReference type="ARBA" id="ARBA00004610"/>
    </source>
</evidence>
<dbReference type="GO" id="GO:0005922">
    <property type="term" value="C:connexin complex"/>
    <property type="evidence" value="ECO:0007669"/>
    <property type="project" value="InterPro"/>
</dbReference>
<dbReference type="InterPro" id="IPR038359">
    <property type="entry name" value="Connexin_N_sf"/>
</dbReference>
<reference evidence="14" key="1">
    <citation type="journal article" date="2006" name="Science">
        <title>Ancient noncoding elements conserved in the human genome.</title>
        <authorList>
            <person name="Venkatesh B."/>
            <person name="Kirkness E.F."/>
            <person name="Loh Y.H."/>
            <person name="Halpern A.L."/>
            <person name="Lee A.P."/>
            <person name="Johnson J."/>
            <person name="Dandona N."/>
            <person name="Viswanathan L.D."/>
            <person name="Tay A."/>
            <person name="Venter J.C."/>
            <person name="Strausberg R.L."/>
            <person name="Brenner S."/>
        </authorList>
    </citation>
    <scope>NUCLEOTIDE SEQUENCE [LARGE SCALE GENOMIC DNA]</scope>
</reference>
<evidence type="ECO:0000256" key="4">
    <source>
        <dbReference type="ARBA" id="ARBA00022692"/>
    </source>
</evidence>
<reference evidence="14" key="2">
    <citation type="journal article" date="2007" name="PLoS Biol.">
        <title>Survey sequencing and comparative analysis of the elephant shark (Callorhinchus milii) genome.</title>
        <authorList>
            <person name="Venkatesh B."/>
            <person name="Kirkness E.F."/>
            <person name="Loh Y.H."/>
            <person name="Halpern A.L."/>
            <person name="Lee A.P."/>
            <person name="Johnson J."/>
            <person name="Dandona N."/>
            <person name="Viswanathan L.D."/>
            <person name="Tay A."/>
            <person name="Venter J.C."/>
            <person name="Strausberg R.L."/>
            <person name="Brenner S."/>
        </authorList>
    </citation>
    <scope>NUCLEOTIDE SEQUENCE [LARGE SCALE GENOMIC DNA]</scope>
</reference>
<dbReference type="Gene3D" id="1.20.1440.80">
    <property type="entry name" value="Gap junction channel protein cysteine-rich domain"/>
    <property type="match status" value="1"/>
</dbReference>
<dbReference type="AlphaFoldDB" id="A0A4W3JJ96"/>
<evidence type="ECO:0000256" key="10">
    <source>
        <dbReference type="SAM" id="Phobius"/>
    </source>
</evidence>
<feature type="domain" description="Connexin cysteine-rich" evidence="12">
    <location>
        <begin position="151"/>
        <end position="218"/>
    </location>
</feature>
<evidence type="ECO:0000256" key="9">
    <source>
        <dbReference type="RuleBase" id="RU000630"/>
    </source>
</evidence>
<keyword evidence="8 10" id="KW-0472">Membrane</keyword>
<feature type="transmembrane region" description="Helical" evidence="10">
    <location>
        <begin position="140"/>
        <end position="163"/>
    </location>
</feature>
<dbReference type="InParanoid" id="A0A4W3JJ96"/>
<dbReference type="PANTHER" id="PTHR11984:SF53">
    <property type="entry name" value="GAP JUNCTION PROTEIN"/>
    <property type="match status" value="1"/>
</dbReference>
<dbReference type="FunFam" id="1.20.1440.80:FF:000001">
    <property type="entry name" value="Gap junction alpha-1"/>
    <property type="match status" value="1"/>
</dbReference>
<dbReference type="InterPro" id="IPR000500">
    <property type="entry name" value="Connexin"/>
</dbReference>
<evidence type="ECO:0000313" key="14">
    <source>
        <dbReference type="Proteomes" id="UP000314986"/>
    </source>
</evidence>
<dbReference type="PANTHER" id="PTHR11984">
    <property type="entry name" value="CONNEXIN"/>
    <property type="match status" value="1"/>
</dbReference>
<organism evidence="13 14">
    <name type="scientific">Callorhinchus milii</name>
    <name type="common">Ghost shark</name>
    <dbReference type="NCBI Taxonomy" id="7868"/>
    <lineage>
        <taxon>Eukaryota</taxon>
        <taxon>Metazoa</taxon>
        <taxon>Chordata</taxon>
        <taxon>Craniata</taxon>
        <taxon>Vertebrata</taxon>
        <taxon>Chondrichthyes</taxon>
        <taxon>Holocephali</taxon>
        <taxon>Chimaeriformes</taxon>
        <taxon>Callorhinchidae</taxon>
        <taxon>Callorhinchus</taxon>
    </lineage>
</organism>
<dbReference type="Ensembl" id="ENSCMIT00000038678.1">
    <property type="protein sequence ID" value="ENSCMIP00000038128.1"/>
    <property type="gene ID" value="ENSCMIG00000016020.1"/>
</dbReference>
<dbReference type="InterPro" id="IPR013092">
    <property type="entry name" value="Connexin_N"/>
</dbReference>
<keyword evidence="7 10" id="KW-1133">Transmembrane helix</keyword>
<evidence type="ECO:0000313" key="13">
    <source>
        <dbReference type="Ensembl" id="ENSCMIP00000038128.1"/>
    </source>
</evidence>
<name>A0A4W3JJ96_CALMI</name>
<feature type="transmembrane region" description="Helical" evidence="10">
    <location>
        <begin position="37"/>
        <end position="54"/>
    </location>
</feature>
<keyword evidence="6" id="KW-0965">Cell junction</keyword>